<evidence type="ECO:0000256" key="2">
    <source>
        <dbReference type="SAM" id="Phobius"/>
    </source>
</evidence>
<dbReference type="Proteomes" id="UP000254425">
    <property type="component" value="Chromosome"/>
</dbReference>
<dbReference type="AlphaFoldDB" id="A0A345XUS2"/>
<proteinExistence type="predicted"/>
<dbReference type="RefSeq" id="WP_208881522.1">
    <property type="nucleotide sequence ID" value="NZ_CP031320.1"/>
</dbReference>
<feature type="transmembrane region" description="Helical" evidence="2">
    <location>
        <begin position="38"/>
        <end position="61"/>
    </location>
</feature>
<keyword evidence="2" id="KW-0472">Membrane</keyword>
<protein>
    <submittedName>
        <fullName evidence="3">Uncharacterized protein</fullName>
    </submittedName>
</protein>
<dbReference type="KEGG" id="sarm:DVA86_24815"/>
<name>A0A345XUS2_9ACTN</name>
<sequence>MSPRGEPVPFSFVAEADRFRSNVTPPPKPRPDPRSRAGAALFGLTIVSGLVGSLLVGLPALDPGHQPGHGKQAAREGR</sequence>
<keyword evidence="2" id="KW-1133">Transmembrane helix</keyword>
<reference evidence="3 4" key="1">
    <citation type="submission" date="2018-07" db="EMBL/GenBank/DDBJ databases">
        <title>Draft genome of the type strain Streptomyces armeniacus ATCC 15676.</title>
        <authorList>
            <person name="Labana P."/>
            <person name="Gosse J.T."/>
            <person name="Boddy C.N."/>
        </authorList>
    </citation>
    <scope>NUCLEOTIDE SEQUENCE [LARGE SCALE GENOMIC DNA]</scope>
    <source>
        <strain evidence="3 4">ATCC 15676</strain>
    </source>
</reference>
<feature type="region of interest" description="Disordered" evidence="1">
    <location>
        <begin position="58"/>
        <end position="78"/>
    </location>
</feature>
<dbReference type="EMBL" id="CP031320">
    <property type="protein sequence ID" value="AXK35388.1"/>
    <property type="molecule type" value="Genomic_DNA"/>
</dbReference>
<evidence type="ECO:0000256" key="1">
    <source>
        <dbReference type="SAM" id="MobiDB-lite"/>
    </source>
</evidence>
<accession>A0A345XUS2</accession>
<gene>
    <name evidence="3" type="ORF">DVA86_24815</name>
</gene>
<organism evidence="3 4">
    <name type="scientific">Streptomyces armeniacus</name>
    <dbReference type="NCBI Taxonomy" id="83291"/>
    <lineage>
        <taxon>Bacteria</taxon>
        <taxon>Bacillati</taxon>
        <taxon>Actinomycetota</taxon>
        <taxon>Actinomycetes</taxon>
        <taxon>Kitasatosporales</taxon>
        <taxon>Streptomycetaceae</taxon>
        <taxon>Streptomyces</taxon>
    </lineage>
</organism>
<evidence type="ECO:0000313" key="3">
    <source>
        <dbReference type="EMBL" id="AXK35388.1"/>
    </source>
</evidence>
<keyword evidence="2" id="KW-0812">Transmembrane</keyword>
<evidence type="ECO:0000313" key="4">
    <source>
        <dbReference type="Proteomes" id="UP000254425"/>
    </source>
</evidence>
<keyword evidence="4" id="KW-1185">Reference proteome</keyword>
<feature type="region of interest" description="Disordered" evidence="1">
    <location>
        <begin position="1"/>
        <end position="36"/>
    </location>
</feature>